<reference evidence="2" key="1">
    <citation type="submission" date="2019-10" db="EMBL/GenBank/DDBJ databases">
        <authorList>
            <person name="Zhang R."/>
            <person name="Pan Y."/>
            <person name="Wang J."/>
            <person name="Ma R."/>
            <person name="Yu S."/>
        </authorList>
    </citation>
    <scope>NUCLEOTIDE SEQUENCE</scope>
    <source>
        <strain evidence="2">LA-IB0</strain>
        <tissue evidence="2">Leaf</tissue>
    </source>
</reference>
<dbReference type="Proteomes" id="UP000826271">
    <property type="component" value="Unassembled WGS sequence"/>
</dbReference>
<evidence type="ECO:0000313" key="3">
    <source>
        <dbReference type="Proteomes" id="UP000826271"/>
    </source>
</evidence>
<name>A0AAV6XVD1_9LAMI</name>
<evidence type="ECO:0000256" key="1">
    <source>
        <dbReference type="SAM" id="MobiDB-lite"/>
    </source>
</evidence>
<organism evidence="2 3">
    <name type="scientific">Buddleja alternifolia</name>
    <dbReference type="NCBI Taxonomy" id="168488"/>
    <lineage>
        <taxon>Eukaryota</taxon>
        <taxon>Viridiplantae</taxon>
        <taxon>Streptophyta</taxon>
        <taxon>Embryophyta</taxon>
        <taxon>Tracheophyta</taxon>
        <taxon>Spermatophyta</taxon>
        <taxon>Magnoliopsida</taxon>
        <taxon>eudicotyledons</taxon>
        <taxon>Gunneridae</taxon>
        <taxon>Pentapetalae</taxon>
        <taxon>asterids</taxon>
        <taxon>lamiids</taxon>
        <taxon>Lamiales</taxon>
        <taxon>Scrophulariaceae</taxon>
        <taxon>Buddlejeae</taxon>
        <taxon>Buddleja</taxon>
    </lineage>
</organism>
<gene>
    <name evidence="2" type="ORF">BUALT_Bualt03G0167800</name>
</gene>
<proteinExistence type="predicted"/>
<accession>A0AAV6XVD1</accession>
<keyword evidence="3" id="KW-1185">Reference proteome</keyword>
<protein>
    <submittedName>
        <fullName evidence="2">Uncharacterized protein</fullName>
    </submittedName>
</protein>
<sequence>MDFSIFRSPKGKRDSEEIAVNNIKGEADRGTYSRESDGEQNGTRKQSAFLHESFKNPKPSTRGCMCGRNMGSGEFL</sequence>
<feature type="compositionally biased region" description="Basic and acidic residues" evidence="1">
    <location>
        <begin position="25"/>
        <end position="37"/>
    </location>
</feature>
<dbReference type="AlphaFoldDB" id="A0AAV6XVD1"/>
<evidence type="ECO:0000313" key="2">
    <source>
        <dbReference type="EMBL" id="KAG8386624.1"/>
    </source>
</evidence>
<dbReference type="EMBL" id="WHWC01000003">
    <property type="protein sequence ID" value="KAG8386624.1"/>
    <property type="molecule type" value="Genomic_DNA"/>
</dbReference>
<comment type="caution">
    <text evidence="2">The sequence shown here is derived from an EMBL/GenBank/DDBJ whole genome shotgun (WGS) entry which is preliminary data.</text>
</comment>
<feature type="region of interest" description="Disordered" evidence="1">
    <location>
        <begin position="1"/>
        <end position="76"/>
    </location>
</feature>